<name>A0ABY1NMB8_9BACT</name>
<gene>
    <name evidence="1" type="ORF">SAMN06265367_102177</name>
</gene>
<evidence type="ECO:0000313" key="1">
    <source>
        <dbReference type="EMBL" id="SMP13077.1"/>
    </source>
</evidence>
<dbReference type="RefSeq" id="WP_283411981.1">
    <property type="nucleotide sequence ID" value="NZ_FXUA01000002.1"/>
</dbReference>
<dbReference type="EMBL" id="FXUA01000002">
    <property type="protein sequence ID" value="SMP13077.1"/>
    <property type="molecule type" value="Genomic_DNA"/>
</dbReference>
<keyword evidence="2" id="KW-1185">Reference proteome</keyword>
<evidence type="ECO:0000313" key="2">
    <source>
        <dbReference type="Proteomes" id="UP001157915"/>
    </source>
</evidence>
<comment type="caution">
    <text evidence="1">The sequence shown here is derived from an EMBL/GenBank/DDBJ whole genome shotgun (WGS) entry which is preliminary data.</text>
</comment>
<accession>A0ABY1NMB8</accession>
<organism evidence="1 2">
    <name type="scientific">Algoriphagus winogradskyi</name>
    <dbReference type="NCBI Taxonomy" id="237017"/>
    <lineage>
        <taxon>Bacteria</taxon>
        <taxon>Pseudomonadati</taxon>
        <taxon>Bacteroidota</taxon>
        <taxon>Cytophagia</taxon>
        <taxon>Cytophagales</taxon>
        <taxon>Cyclobacteriaceae</taxon>
        <taxon>Algoriphagus</taxon>
    </lineage>
</organism>
<reference evidence="1 2" key="1">
    <citation type="submission" date="2017-05" db="EMBL/GenBank/DDBJ databases">
        <authorList>
            <person name="Varghese N."/>
            <person name="Submissions S."/>
        </authorList>
    </citation>
    <scope>NUCLEOTIDE SEQUENCE [LARGE SCALE GENOMIC DNA]</scope>
    <source>
        <strain evidence="1 2">DSM 15360</strain>
    </source>
</reference>
<protein>
    <submittedName>
        <fullName evidence="1">Uncharacterized protein</fullName>
    </submittedName>
</protein>
<proteinExistence type="predicted"/>
<dbReference type="Proteomes" id="UP001157915">
    <property type="component" value="Unassembled WGS sequence"/>
</dbReference>
<sequence>MKITLEIKDNKASAFLNFIKSLDFIQIKSEENLDEPSKAELLENVADGIREVKEYEAGNRTMKSAKAFLDEL</sequence>